<reference evidence="5" key="1">
    <citation type="submission" date="2022-11" db="UniProtKB">
        <authorList>
            <consortium name="EnsemblMetazoa"/>
        </authorList>
    </citation>
    <scope>IDENTIFICATION</scope>
</reference>
<dbReference type="Proteomes" id="UP000887567">
    <property type="component" value="Unplaced"/>
</dbReference>
<accession>A0A913XJ82</accession>
<evidence type="ECO:0000256" key="3">
    <source>
        <dbReference type="ARBA" id="ARBA00040296"/>
    </source>
</evidence>
<keyword evidence="2" id="KW-0521">NADP</keyword>
<protein>
    <recommendedName>
        <fullName evidence="3">NmrA-like family domain-containing protein 1</fullName>
    </recommendedName>
</protein>
<comment type="similarity">
    <text evidence="1">Belongs to the NmrA-type oxidoreductase family.</text>
</comment>
<evidence type="ECO:0000256" key="2">
    <source>
        <dbReference type="ARBA" id="ARBA00022857"/>
    </source>
</evidence>
<dbReference type="Gene3D" id="3.40.50.720">
    <property type="entry name" value="NAD(P)-binding Rossmann-like Domain"/>
    <property type="match status" value="1"/>
</dbReference>
<dbReference type="Pfam" id="PF05368">
    <property type="entry name" value="NmrA"/>
    <property type="match status" value="1"/>
</dbReference>
<dbReference type="KEGG" id="epa:110243860"/>
<feature type="domain" description="NmrA-like" evidence="4">
    <location>
        <begin position="5"/>
        <end position="263"/>
    </location>
</feature>
<keyword evidence="6" id="KW-1185">Reference proteome</keyword>
<evidence type="ECO:0000313" key="6">
    <source>
        <dbReference type="Proteomes" id="UP000887567"/>
    </source>
</evidence>
<evidence type="ECO:0000256" key="1">
    <source>
        <dbReference type="ARBA" id="ARBA00006328"/>
    </source>
</evidence>
<dbReference type="OrthoDB" id="300709at2759"/>
<proteinExistence type="inferred from homology"/>
<dbReference type="PANTHER" id="PTHR42748">
    <property type="entry name" value="NITROGEN METABOLITE REPRESSION PROTEIN NMRA FAMILY MEMBER"/>
    <property type="match status" value="1"/>
</dbReference>
<dbReference type="EnsemblMetazoa" id="XM_021050007.1">
    <property type="protein sequence ID" value="XP_020905666.1"/>
    <property type="gene ID" value="LOC110243860"/>
</dbReference>
<evidence type="ECO:0000259" key="4">
    <source>
        <dbReference type="Pfam" id="PF05368"/>
    </source>
</evidence>
<sequence length="298" mass="32602">MASKPVVMVIGATGTIGFATISSLVSEHSSAFDIQAGVRDPKKAEDKFKDLKGAVKIVQATMGDKDLPKVFQGVSRLFIVTPPTKDRAELTIATITSAKLAGVQSIVVVSACAADVKLGFMIGEQFKQIEEAIKNLDIPSTIVRLPGFLENYYGFRDNIINRSCICMPVDPNKPYTPVAAIDAGKAVALILINPAQHAGKTYNIVSNRHTMNEACQEFSRQLGKVVKFVQISYEKAKENFLMAGVPDWQVDGMIHSFRMMDEGSPASNLQDIEDFHRITNMAPTSLADWIATNRFAFQ</sequence>
<dbReference type="SUPFAM" id="SSF51735">
    <property type="entry name" value="NAD(P)-binding Rossmann-fold domains"/>
    <property type="match status" value="1"/>
</dbReference>
<evidence type="ECO:0000313" key="5">
    <source>
        <dbReference type="EnsemblMetazoa" id="XP_020905666.1"/>
    </source>
</evidence>
<dbReference type="GeneID" id="110243860"/>
<dbReference type="PANTHER" id="PTHR42748:SF18">
    <property type="entry name" value="NMRA-LIKE DOMAIN-CONTAINING PROTEIN"/>
    <property type="match status" value="1"/>
</dbReference>
<dbReference type="OMA" id="WHAQIER"/>
<dbReference type="InterPro" id="IPR008030">
    <property type="entry name" value="NmrA-like"/>
</dbReference>
<dbReference type="RefSeq" id="XP_020905666.1">
    <property type="nucleotide sequence ID" value="XM_021050007.1"/>
</dbReference>
<dbReference type="AlphaFoldDB" id="A0A913XJ82"/>
<name>A0A913XJ82_EXADI</name>
<organism evidence="5 6">
    <name type="scientific">Exaiptasia diaphana</name>
    <name type="common">Tropical sea anemone</name>
    <name type="synonym">Aiptasia pulchella</name>
    <dbReference type="NCBI Taxonomy" id="2652724"/>
    <lineage>
        <taxon>Eukaryota</taxon>
        <taxon>Metazoa</taxon>
        <taxon>Cnidaria</taxon>
        <taxon>Anthozoa</taxon>
        <taxon>Hexacorallia</taxon>
        <taxon>Actiniaria</taxon>
        <taxon>Aiptasiidae</taxon>
        <taxon>Exaiptasia</taxon>
    </lineage>
</organism>
<dbReference type="Gene3D" id="3.90.25.10">
    <property type="entry name" value="UDP-galactose 4-epimerase, domain 1"/>
    <property type="match status" value="1"/>
</dbReference>
<dbReference type="InterPro" id="IPR036291">
    <property type="entry name" value="NAD(P)-bd_dom_sf"/>
</dbReference>
<dbReference type="InterPro" id="IPR051164">
    <property type="entry name" value="NmrA-like_oxidored"/>
</dbReference>